<reference evidence="1" key="2">
    <citation type="submission" date="2021-10" db="EMBL/GenBank/DDBJ databases">
        <authorList>
            <person name="Piombo E."/>
        </authorList>
    </citation>
    <scope>NUCLEOTIDE SEQUENCE</scope>
</reference>
<keyword evidence="2" id="KW-1185">Reference proteome</keyword>
<evidence type="ECO:0000313" key="2">
    <source>
        <dbReference type="Proteomes" id="UP000836387"/>
    </source>
</evidence>
<name>A0ACA9TE79_BIOOC</name>
<dbReference type="Proteomes" id="UP000836387">
    <property type="component" value="Unassembled WGS sequence"/>
</dbReference>
<dbReference type="EMBL" id="CADEHS020000003">
    <property type="protein sequence ID" value="CAG9939187.1"/>
    <property type="molecule type" value="Genomic_DNA"/>
</dbReference>
<accession>A0ACA9TE79</accession>
<protein>
    <submittedName>
        <fullName evidence="1">Uncharacterized protein</fullName>
    </submittedName>
</protein>
<sequence>MSSNGRRMQPEHKKRHVYKIRQLIGTVGAVLGSSHGLLHGLESISLEILSILDTAADTDQVVKDTDGLSLVPGNTSMCHAAGQLDE</sequence>
<evidence type="ECO:0000313" key="1">
    <source>
        <dbReference type="EMBL" id="CAG9939187.1"/>
    </source>
</evidence>
<gene>
    <name evidence="1" type="ORF">CRV2_00007621</name>
</gene>
<proteinExistence type="predicted"/>
<organism evidence="1 2">
    <name type="scientific">Clonostachys rosea f. rosea IK726</name>
    <dbReference type="NCBI Taxonomy" id="1349383"/>
    <lineage>
        <taxon>Eukaryota</taxon>
        <taxon>Fungi</taxon>
        <taxon>Dikarya</taxon>
        <taxon>Ascomycota</taxon>
        <taxon>Pezizomycotina</taxon>
        <taxon>Sordariomycetes</taxon>
        <taxon>Hypocreomycetidae</taxon>
        <taxon>Hypocreales</taxon>
        <taxon>Bionectriaceae</taxon>
        <taxon>Clonostachys</taxon>
    </lineage>
</organism>
<comment type="caution">
    <text evidence="1">The sequence shown here is derived from an EMBL/GenBank/DDBJ whole genome shotgun (WGS) entry which is preliminary data.</text>
</comment>
<reference evidence="1" key="1">
    <citation type="submission" date="2020-04" db="EMBL/GenBank/DDBJ databases">
        <authorList>
            <person name="Broberg M."/>
        </authorList>
    </citation>
    <scope>NUCLEOTIDE SEQUENCE</scope>
</reference>